<dbReference type="EMBL" id="MZGV01000013">
    <property type="protein sequence ID" value="OPJ62766.1"/>
    <property type="molecule type" value="Genomic_DNA"/>
</dbReference>
<evidence type="ECO:0000313" key="2">
    <source>
        <dbReference type="Proteomes" id="UP000190080"/>
    </source>
</evidence>
<accession>A0A1V4IS62</accession>
<protein>
    <submittedName>
        <fullName evidence="1">Uncharacterized protein</fullName>
    </submittedName>
</protein>
<sequence length="189" mass="21111">MKHLKIRKSILSFVVTLLFFTSVFGYTASASTKSKTATISNKKIVEISAKAYTAFRKLYGLGSPYQDKIIKVNGIDYGKLPVKLKSEKAVKAYVEKETHLDSYFTKELKNKILQDMIVLYKGNYYLGVGDPEIGIVDLSKATVKSKSYVNKSVKVTLEGEEAGGARTTSKLILIHTNGKWLISQWKEIS</sequence>
<dbReference type="Proteomes" id="UP000190080">
    <property type="component" value="Unassembled WGS sequence"/>
</dbReference>
<keyword evidence="2" id="KW-1185">Reference proteome</keyword>
<gene>
    <name evidence="1" type="ORF">CLORY_16460</name>
</gene>
<dbReference type="RefSeq" id="WP_169911567.1">
    <property type="nucleotide sequence ID" value="NZ_MZGV01000013.1"/>
</dbReference>
<evidence type="ECO:0000313" key="1">
    <source>
        <dbReference type="EMBL" id="OPJ62766.1"/>
    </source>
</evidence>
<dbReference type="Pfam" id="PF16800">
    <property type="entry name" value="Endopep_inhib"/>
    <property type="match status" value="1"/>
</dbReference>
<dbReference type="InterPro" id="IPR031841">
    <property type="entry name" value="Endopep_inhib"/>
</dbReference>
<dbReference type="InterPro" id="IPR053749">
    <property type="entry name" value="TA_system-associated_sf"/>
</dbReference>
<dbReference type="Gene3D" id="3.10.450.420">
    <property type="match status" value="1"/>
</dbReference>
<comment type="caution">
    <text evidence="1">The sequence shown here is derived from an EMBL/GenBank/DDBJ whole genome shotgun (WGS) entry which is preliminary data.</text>
</comment>
<organism evidence="1 2">
    <name type="scientific">Clostridium oryzae</name>
    <dbReference type="NCBI Taxonomy" id="1450648"/>
    <lineage>
        <taxon>Bacteria</taxon>
        <taxon>Bacillati</taxon>
        <taxon>Bacillota</taxon>
        <taxon>Clostridia</taxon>
        <taxon>Eubacteriales</taxon>
        <taxon>Clostridiaceae</taxon>
        <taxon>Clostridium</taxon>
    </lineage>
</organism>
<proteinExistence type="predicted"/>
<dbReference type="AlphaFoldDB" id="A0A1V4IS62"/>
<reference evidence="1 2" key="1">
    <citation type="submission" date="2017-03" db="EMBL/GenBank/DDBJ databases">
        <title>Genome sequence of Clostridium oryzae DSM 28571.</title>
        <authorList>
            <person name="Poehlein A."/>
            <person name="Daniel R."/>
        </authorList>
    </citation>
    <scope>NUCLEOTIDE SEQUENCE [LARGE SCALE GENOMIC DNA]</scope>
    <source>
        <strain evidence="1 2">DSM 28571</strain>
    </source>
</reference>
<name>A0A1V4IS62_9CLOT</name>